<sequence>MNGITLKQSLLSAAAAAALLAGQAVPAHAQSADALRRENAQLRAQLDALNQRCGVPAPDNTGALERFGDIEARLDSIRAGQRTRGSVEITVTMTLRNVSSQPMVLNYEYDTFNATDSHGYTYRFFGGQDKDTIKGIPIATTNRVDPTFTLLPGRSSTVTFLVQRAMNEAQTPGSRFDISASFGQYENLGQGRLRRLQTFPVSFKDRSVTSGGVATGIGGRADQTVENAAGRLLDRLFK</sequence>
<reference evidence="2 3" key="1">
    <citation type="submission" date="2024-04" db="EMBL/GenBank/DDBJ databases">
        <title>Bacterial endophytes with biocontrol capabilities against important plant pathogens.</title>
        <authorList>
            <person name="Alayande K.A."/>
        </authorList>
    </citation>
    <scope>NUCLEOTIDE SEQUENCE [LARGE SCALE GENOMIC DNA]</scope>
    <source>
        <strain evidence="2 3">KV22</strain>
    </source>
</reference>
<proteinExistence type="predicted"/>
<dbReference type="EMBL" id="JBBYHY010000005">
    <property type="protein sequence ID" value="MEL3954016.1"/>
    <property type="molecule type" value="Genomic_DNA"/>
</dbReference>
<evidence type="ECO:0008006" key="4">
    <source>
        <dbReference type="Google" id="ProtNLM"/>
    </source>
</evidence>
<evidence type="ECO:0000313" key="2">
    <source>
        <dbReference type="EMBL" id="MEL3954016.1"/>
    </source>
</evidence>
<comment type="caution">
    <text evidence="2">The sequence shown here is derived from an EMBL/GenBank/DDBJ whole genome shotgun (WGS) entry which is preliminary data.</text>
</comment>
<evidence type="ECO:0000256" key="1">
    <source>
        <dbReference type="SAM" id="SignalP"/>
    </source>
</evidence>
<organism evidence="2 3">
    <name type="scientific">Stenotrophomonas bentonitica</name>
    <dbReference type="NCBI Taxonomy" id="1450134"/>
    <lineage>
        <taxon>Bacteria</taxon>
        <taxon>Pseudomonadati</taxon>
        <taxon>Pseudomonadota</taxon>
        <taxon>Gammaproteobacteria</taxon>
        <taxon>Lysobacterales</taxon>
        <taxon>Lysobacteraceae</taxon>
        <taxon>Stenotrophomonas</taxon>
    </lineage>
</organism>
<gene>
    <name evidence="2" type="ORF">AAE039_10620</name>
</gene>
<keyword evidence="1" id="KW-0732">Signal</keyword>
<dbReference type="Proteomes" id="UP001455088">
    <property type="component" value="Unassembled WGS sequence"/>
</dbReference>
<protein>
    <recommendedName>
        <fullName evidence="4">DUF4352 domain-containing protein</fullName>
    </recommendedName>
</protein>
<accession>A0ABU9JPI5</accession>
<feature type="signal peptide" evidence="1">
    <location>
        <begin position="1"/>
        <end position="29"/>
    </location>
</feature>
<feature type="chain" id="PRO_5046120529" description="DUF4352 domain-containing protein" evidence="1">
    <location>
        <begin position="30"/>
        <end position="238"/>
    </location>
</feature>
<keyword evidence="3" id="KW-1185">Reference proteome</keyword>
<evidence type="ECO:0000313" key="3">
    <source>
        <dbReference type="Proteomes" id="UP001455088"/>
    </source>
</evidence>
<dbReference type="RefSeq" id="WP_102788621.1">
    <property type="nucleotide sequence ID" value="NZ_JBBYHY010000005.1"/>
</dbReference>
<name>A0ABU9JPI5_9GAMM</name>